<keyword evidence="1" id="KW-0732">Signal</keyword>
<dbReference type="KEGG" id="tim:GMBLW1_05360"/>
<dbReference type="RefSeq" id="WP_162658493.1">
    <property type="nucleotide sequence ID" value="NZ_LR593887.1"/>
</dbReference>
<evidence type="ECO:0000256" key="1">
    <source>
        <dbReference type="SAM" id="SignalP"/>
    </source>
</evidence>
<dbReference type="InParanoid" id="A0A6C2YPV7"/>
<dbReference type="InterPro" id="IPR032710">
    <property type="entry name" value="NTF2-like_dom_sf"/>
</dbReference>
<organism evidence="3">
    <name type="scientific">Tuwongella immobilis</name>
    <dbReference type="NCBI Taxonomy" id="692036"/>
    <lineage>
        <taxon>Bacteria</taxon>
        <taxon>Pseudomonadati</taxon>
        <taxon>Planctomycetota</taxon>
        <taxon>Planctomycetia</taxon>
        <taxon>Gemmatales</taxon>
        <taxon>Gemmataceae</taxon>
        <taxon>Tuwongella</taxon>
    </lineage>
</organism>
<dbReference type="EMBL" id="LR593887">
    <property type="protein sequence ID" value="VTS04220.1"/>
    <property type="molecule type" value="Genomic_DNA"/>
</dbReference>
<sequence>MREFRCLLALASLSWGLVPVAIAQAPASAERPPASAASQVQSALDALNAAFERGDVKAVAARMTPEHLAITSYYPKPLPREEQIRSLADHQLSQYRTSELSLQPLSPDSMLVTFRVTMKGTYRGKPVPETSFASAIWVRRQGQWLEHFYQETPIPAK</sequence>
<evidence type="ECO:0000313" key="4">
    <source>
        <dbReference type="Proteomes" id="UP000464378"/>
    </source>
</evidence>
<protein>
    <recommendedName>
        <fullName evidence="2">DUF4440 domain-containing protein</fullName>
    </recommendedName>
</protein>
<reference evidence="3" key="1">
    <citation type="submission" date="2019-04" db="EMBL/GenBank/DDBJ databases">
        <authorList>
            <consortium name="Science for Life Laboratories"/>
        </authorList>
    </citation>
    <scope>NUCLEOTIDE SEQUENCE</scope>
    <source>
        <strain evidence="3">MBLW1</strain>
    </source>
</reference>
<feature type="signal peptide" evidence="1">
    <location>
        <begin position="1"/>
        <end position="23"/>
    </location>
</feature>
<dbReference type="Proteomes" id="UP000464378">
    <property type="component" value="Chromosome"/>
</dbReference>
<dbReference type="EMBL" id="LR586016">
    <property type="protein sequence ID" value="VIP03424.1"/>
    <property type="molecule type" value="Genomic_DNA"/>
</dbReference>
<proteinExistence type="predicted"/>
<gene>
    <name evidence="3" type="ORF">GMBLW1_05360</name>
</gene>
<keyword evidence="4" id="KW-1185">Reference proteome</keyword>
<evidence type="ECO:0000313" key="3">
    <source>
        <dbReference type="EMBL" id="VIP03424.1"/>
    </source>
</evidence>
<dbReference type="AlphaFoldDB" id="A0A6C2YPV7"/>
<feature type="domain" description="DUF4440" evidence="2">
    <location>
        <begin position="41"/>
        <end position="144"/>
    </location>
</feature>
<dbReference type="InterPro" id="IPR027843">
    <property type="entry name" value="DUF4440"/>
</dbReference>
<dbReference type="SUPFAM" id="SSF54427">
    <property type="entry name" value="NTF2-like"/>
    <property type="match status" value="1"/>
</dbReference>
<accession>A0A6C2YPV7</accession>
<name>A0A6C2YPV7_9BACT</name>
<dbReference type="Gene3D" id="3.10.450.50">
    <property type="match status" value="1"/>
</dbReference>
<dbReference type="Pfam" id="PF14534">
    <property type="entry name" value="DUF4440"/>
    <property type="match status" value="1"/>
</dbReference>
<evidence type="ECO:0000259" key="2">
    <source>
        <dbReference type="Pfam" id="PF14534"/>
    </source>
</evidence>
<feature type="chain" id="PRO_5033534893" description="DUF4440 domain-containing protein" evidence="1">
    <location>
        <begin position="24"/>
        <end position="157"/>
    </location>
</feature>